<dbReference type="Proteomes" id="UP000796880">
    <property type="component" value="Unassembled WGS sequence"/>
</dbReference>
<keyword evidence="1" id="KW-1133">Transmembrane helix</keyword>
<evidence type="ECO:0000313" key="3">
    <source>
        <dbReference type="Proteomes" id="UP000796880"/>
    </source>
</evidence>
<dbReference type="EMBL" id="VOIH02000003">
    <property type="protein sequence ID" value="KAF3450902.1"/>
    <property type="molecule type" value="Genomic_DNA"/>
</dbReference>
<sequence>MAIATAGPSNSKLCRWRSDYPRLNPAKKMKWIRFSCTELAIHNSVYSSRLAPTTRLNPIRALSGGKEPEDPKTSKNGHALVSKEDAAYLWKLGVGSVVGAAVIKYGSVVFPEITRPSIIQALIIIVTPLVVAVLLLINQSRAERDQVS</sequence>
<dbReference type="OrthoDB" id="513929at2759"/>
<name>A0A8K0HDY0_9ROSA</name>
<evidence type="ECO:0000256" key="1">
    <source>
        <dbReference type="SAM" id="Phobius"/>
    </source>
</evidence>
<feature type="transmembrane region" description="Helical" evidence="1">
    <location>
        <begin position="88"/>
        <end position="106"/>
    </location>
</feature>
<proteinExistence type="predicted"/>
<organism evidence="2 3">
    <name type="scientific">Rhamnella rubrinervis</name>
    <dbReference type="NCBI Taxonomy" id="2594499"/>
    <lineage>
        <taxon>Eukaryota</taxon>
        <taxon>Viridiplantae</taxon>
        <taxon>Streptophyta</taxon>
        <taxon>Embryophyta</taxon>
        <taxon>Tracheophyta</taxon>
        <taxon>Spermatophyta</taxon>
        <taxon>Magnoliopsida</taxon>
        <taxon>eudicotyledons</taxon>
        <taxon>Gunneridae</taxon>
        <taxon>Pentapetalae</taxon>
        <taxon>rosids</taxon>
        <taxon>fabids</taxon>
        <taxon>Rosales</taxon>
        <taxon>Rhamnaceae</taxon>
        <taxon>rhamnoid group</taxon>
        <taxon>Rhamneae</taxon>
        <taxon>Rhamnella</taxon>
    </lineage>
</organism>
<evidence type="ECO:0000313" key="2">
    <source>
        <dbReference type="EMBL" id="KAF3450902.1"/>
    </source>
</evidence>
<dbReference type="AlphaFoldDB" id="A0A8K0HDY0"/>
<reference evidence="2" key="1">
    <citation type="submission" date="2020-03" db="EMBL/GenBank/DDBJ databases">
        <title>A high-quality chromosome-level genome assembly of a woody plant with both climbing and erect habits, Rhamnella rubrinervis.</title>
        <authorList>
            <person name="Lu Z."/>
            <person name="Yang Y."/>
            <person name="Zhu X."/>
            <person name="Sun Y."/>
        </authorList>
    </citation>
    <scope>NUCLEOTIDE SEQUENCE</scope>
    <source>
        <strain evidence="2">BYM</strain>
        <tissue evidence="2">Leaf</tissue>
    </source>
</reference>
<keyword evidence="1" id="KW-0472">Membrane</keyword>
<keyword evidence="3" id="KW-1185">Reference proteome</keyword>
<dbReference type="PANTHER" id="PTHR37224">
    <property type="entry name" value="OS02G0804400 PROTEIN"/>
    <property type="match status" value="1"/>
</dbReference>
<gene>
    <name evidence="2" type="ORF">FNV43_RR06991</name>
</gene>
<keyword evidence="1" id="KW-0812">Transmembrane</keyword>
<comment type="caution">
    <text evidence="2">The sequence shown here is derived from an EMBL/GenBank/DDBJ whole genome shotgun (WGS) entry which is preliminary data.</text>
</comment>
<protein>
    <submittedName>
        <fullName evidence="2">Uncharacterized protein</fullName>
    </submittedName>
</protein>
<accession>A0A8K0HDY0</accession>
<feature type="transmembrane region" description="Helical" evidence="1">
    <location>
        <begin position="118"/>
        <end position="137"/>
    </location>
</feature>